<dbReference type="EMBL" id="LGTL01000029">
    <property type="protein sequence ID" value="KPA74589.1"/>
    <property type="molecule type" value="Genomic_DNA"/>
</dbReference>
<evidence type="ECO:0000313" key="3">
    <source>
        <dbReference type="EMBL" id="KPA74589.1"/>
    </source>
</evidence>
<protein>
    <recommendedName>
        <fullName evidence="5">Surface antigen protein 2</fullName>
    </recommendedName>
</protein>
<dbReference type="Pfam" id="PF00560">
    <property type="entry name" value="LRR_1"/>
    <property type="match status" value="2"/>
</dbReference>
<dbReference type="VEuPathDB" id="TriTrypDB:LpyrH10_29_1310"/>
<dbReference type="RefSeq" id="XP_015653028.1">
    <property type="nucleotide sequence ID" value="XM_015808575.1"/>
</dbReference>
<evidence type="ECO:0000313" key="2">
    <source>
        <dbReference type="EMBL" id="KPA74586.1"/>
    </source>
</evidence>
<dbReference type="GeneID" id="26909502"/>
<dbReference type="EMBL" id="LGTL01000029">
    <property type="protein sequence ID" value="KPA74586.1"/>
    <property type="molecule type" value="Genomic_DNA"/>
</dbReference>
<dbReference type="InterPro" id="IPR001611">
    <property type="entry name" value="Leu-rich_rpt"/>
</dbReference>
<dbReference type="OrthoDB" id="2105857at2759"/>
<dbReference type="RefSeq" id="XP_015653025.1">
    <property type="nucleotide sequence ID" value="XM_015808572.1"/>
</dbReference>
<organism evidence="2 4">
    <name type="scientific">Leptomonas pyrrhocoris</name>
    <name type="common">Firebug parasite</name>
    <dbReference type="NCBI Taxonomy" id="157538"/>
    <lineage>
        <taxon>Eukaryota</taxon>
        <taxon>Discoba</taxon>
        <taxon>Euglenozoa</taxon>
        <taxon>Kinetoplastea</taxon>
        <taxon>Metakinetoplastina</taxon>
        <taxon>Trypanosomatida</taxon>
        <taxon>Trypanosomatidae</taxon>
        <taxon>Leishmaniinae</taxon>
        <taxon>Leptomonas</taxon>
    </lineage>
</organism>
<evidence type="ECO:0000256" key="1">
    <source>
        <dbReference type="ARBA" id="ARBA00004196"/>
    </source>
</evidence>
<dbReference type="Gene3D" id="3.80.10.10">
    <property type="entry name" value="Ribonuclease Inhibitor"/>
    <property type="match status" value="1"/>
</dbReference>
<keyword evidence="4" id="KW-1185">Reference proteome</keyword>
<accession>A0A0M9FRU7</accession>
<evidence type="ECO:0008006" key="5">
    <source>
        <dbReference type="Google" id="ProtNLM"/>
    </source>
</evidence>
<dbReference type="EMBL" id="LGTL01000029">
    <property type="protein sequence ID" value="KPA74585.1"/>
    <property type="molecule type" value="Genomic_DNA"/>
</dbReference>
<comment type="caution">
    <text evidence="2">The sequence shown here is derived from an EMBL/GenBank/DDBJ whole genome shotgun (WGS) entry which is preliminary data.</text>
</comment>
<sequence length="303" mass="32138">MKFLQALVTAVPDLKFYKKGTDYCVGWDFVQCVRGVATKVKLTGLKLAHASSLPDLADDVNGALVTVTGFEANDIGAMLSGTLPPSWGRLTQMQRISLSGNALTGQLPVEWSGMASLKILWLGNNKLSGTLPAVWSSLSKLMQLKLNNNSLSGTLPAEWSKLTRVKNGLLLQGNHFCGCVPPEWAGKLTPTVDPAVSAETCATTNACDKASSSGAGPHSSSHSSPSPSSASSSHSSFHCTVLHCFKCDAGNGTKCMQCTRGYMLTDDFECASISDGACRQSVSDRNGWLMLALLCTSVLWNLV</sequence>
<name>A0A0M9FRU7_LEPPY</name>
<dbReference type="SUPFAM" id="SSF52058">
    <property type="entry name" value="L domain-like"/>
    <property type="match status" value="1"/>
</dbReference>
<comment type="subcellular location">
    <subcellularLocation>
        <location evidence="1">Cell envelope</location>
    </subcellularLocation>
</comment>
<evidence type="ECO:0000313" key="4">
    <source>
        <dbReference type="Proteomes" id="UP000037923"/>
    </source>
</evidence>
<dbReference type="Proteomes" id="UP000037923">
    <property type="component" value="Unassembled WGS sequence"/>
</dbReference>
<proteinExistence type="predicted"/>
<dbReference type="InterPro" id="IPR032675">
    <property type="entry name" value="LRR_dom_sf"/>
</dbReference>
<dbReference type="RefSeq" id="XP_015653024.1">
    <property type="nucleotide sequence ID" value="XM_015808571.1"/>
</dbReference>
<dbReference type="PANTHER" id="PTHR48059">
    <property type="entry name" value="POLYGALACTURONASE INHIBITOR 1"/>
    <property type="match status" value="1"/>
</dbReference>
<dbReference type="AlphaFoldDB" id="A0A0M9FRU7"/>
<dbReference type="VEuPathDB" id="TriTrypDB:LpyrH10_29_1340"/>
<dbReference type="GeneID" id="26909499"/>
<gene>
    <name evidence="2" type="ORF">ABB37_09216</name>
    <name evidence="3" type="ORF">ABB37_09219</name>
</gene>
<reference evidence="2 4" key="1">
    <citation type="submission" date="2015-07" db="EMBL/GenBank/DDBJ databases">
        <title>High-quality genome of monoxenous trypanosomatid Leptomonas pyrrhocoris.</title>
        <authorList>
            <person name="Flegontov P."/>
            <person name="Butenko A."/>
            <person name="Firsov S."/>
            <person name="Vlcek C."/>
            <person name="Logacheva M.D."/>
            <person name="Field M."/>
            <person name="Filatov D."/>
            <person name="Flegontova O."/>
            <person name="Gerasimov E."/>
            <person name="Jackson A.P."/>
            <person name="Kelly S."/>
            <person name="Opperdoes F."/>
            <person name="O'Reilly A."/>
            <person name="Votypka J."/>
            <person name="Yurchenko V."/>
            <person name="Lukes J."/>
        </authorList>
    </citation>
    <scope>NUCLEOTIDE SEQUENCE [LARGE SCALE GENOMIC DNA]</scope>
    <source>
        <strain evidence="2">H10</strain>
    </source>
</reference>
<dbReference type="InterPro" id="IPR051848">
    <property type="entry name" value="PGIP"/>
</dbReference>
<dbReference type="PANTHER" id="PTHR48059:SF30">
    <property type="entry name" value="OS06G0587000 PROTEIN"/>
    <property type="match status" value="1"/>
</dbReference>